<protein>
    <submittedName>
        <fullName evidence="1">Uncharacterized protein</fullName>
    </submittedName>
</protein>
<evidence type="ECO:0000313" key="1">
    <source>
        <dbReference type="EMBL" id="KAI0493865.1"/>
    </source>
</evidence>
<proteinExistence type="predicted"/>
<accession>A0A8T3AI12</accession>
<name>A0A8T3AI12_DENNO</name>
<gene>
    <name evidence="1" type="ORF">KFK09_023991</name>
</gene>
<comment type="caution">
    <text evidence="1">The sequence shown here is derived from an EMBL/GenBank/DDBJ whole genome shotgun (WGS) entry which is preliminary data.</text>
</comment>
<organism evidence="1 2">
    <name type="scientific">Dendrobium nobile</name>
    <name type="common">Orchid</name>
    <dbReference type="NCBI Taxonomy" id="94219"/>
    <lineage>
        <taxon>Eukaryota</taxon>
        <taxon>Viridiplantae</taxon>
        <taxon>Streptophyta</taxon>
        <taxon>Embryophyta</taxon>
        <taxon>Tracheophyta</taxon>
        <taxon>Spermatophyta</taxon>
        <taxon>Magnoliopsida</taxon>
        <taxon>Liliopsida</taxon>
        <taxon>Asparagales</taxon>
        <taxon>Orchidaceae</taxon>
        <taxon>Epidendroideae</taxon>
        <taxon>Malaxideae</taxon>
        <taxon>Dendrobiinae</taxon>
        <taxon>Dendrobium</taxon>
    </lineage>
</organism>
<keyword evidence="2" id="KW-1185">Reference proteome</keyword>
<dbReference type="AlphaFoldDB" id="A0A8T3AI12"/>
<dbReference type="EMBL" id="JAGYWB010000017">
    <property type="protein sequence ID" value="KAI0493865.1"/>
    <property type="molecule type" value="Genomic_DNA"/>
</dbReference>
<evidence type="ECO:0000313" key="2">
    <source>
        <dbReference type="Proteomes" id="UP000829196"/>
    </source>
</evidence>
<reference evidence="1" key="1">
    <citation type="journal article" date="2022" name="Front. Genet.">
        <title>Chromosome-Scale Assembly of the Dendrobium nobile Genome Provides Insights Into the Molecular Mechanism of the Biosynthesis of the Medicinal Active Ingredient of Dendrobium.</title>
        <authorList>
            <person name="Xu Q."/>
            <person name="Niu S.-C."/>
            <person name="Li K.-L."/>
            <person name="Zheng P.-J."/>
            <person name="Zhang X.-J."/>
            <person name="Jia Y."/>
            <person name="Liu Y."/>
            <person name="Niu Y.-X."/>
            <person name="Yu L.-H."/>
            <person name="Chen D.-F."/>
            <person name="Zhang G.-Q."/>
        </authorList>
    </citation>
    <scope>NUCLEOTIDE SEQUENCE</scope>
    <source>
        <tissue evidence="1">Leaf</tissue>
    </source>
</reference>
<dbReference type="Proteomes" id="UP000829196">
    <property type="component" value="Unassembled WGS sequence"/>
</dbReference>
<sequence>MLVICTFISVVFGIILYYFNEASTLISVLLNCVLGSLEREAPVIERKTSFLLKFPIFSEMAGDFQRHSPAIIPSSLLPPPQILSTRSPLIIKDESDCSKVIAARVEENLSRKGT</sequence>